<evidence type="ECO:0000313" key="1">
    <source>
        <dbReference type="EMBL" id="CAL1354831.1"/>
    </source>
</evidence>
<name>A0AAV2CG36_9ROSI</name>
<proteinExistence type="predicted"/>
<gene>
    <name evidence="1" type="ORF">LTRI10_LOCUS2618</name>
</gene>
<protein>
    <submittedName>
        <fullName evidence="1">Uncharacterized protein</fullName>
    </submittedName>
</protein>
<evidence type="ECO:0000313" key="2">
    <source>
        <dbReference type="Proteomes" id="UP001497516"/>
    </source>
</evidence>
<dbReference type="EMBL" id="OZ034813">
    <property type="protein sequence ID" value="CAL1354831.1"/>
    <property type="molecule type" value="Genomic_DNA"/>
</dbReference>
<dbReference type="AlphaFoldDB" id="A0AAV2CG36"/>
<sequence length="76" mass="8542">MDGWMVGLGAAMHPSTDALGQLLSEYAKRVYTSQLQHFKDIAGTLETEEAEDTTQVAKLRSALESIDHKEERFCRK</sequence>
<organism evidence="1 2">
    <name type="scientific">Linum trigynum</name>
    <dbReference type="NCBI Taxonomy" id="586398"/>
    <lineage>
        <taxon>Eukaryota</taxon>
        <taxon>Viridiplantae</taxon>
        <taxon>Streptophyta</taxon>
        <taxon>Embryophyta</taxon>
        <taxon>Tracheophyta</taxon>
        <taxon>Spermatophyta</taxon>
        <taxon>Magnoliopsida</taxon>
        <taxon>eudicotyledons</taxon>
        <taxon>Gunneridae</taxon>
        <taxon>Pentapetalae</taxon>
        <taxon>rosids</taxon>
        <taxon>fabids</taxon>
        <taxon>Malpighiales</taxon>
        <taxon>Linaceae</taxon>
        <taxon>Linum</taxon>
    </lineage>
</organism>
<keyword evidence="2" id="KW-1185">Reference proteome</keyword>
<accession>A0AAV2CG36</accession>
<reference evidence="1 2" key="1">
    <citation type="submission" date="2024-04" db="EMBL/GenBank/DDBJ databases">
        <authorList>
            <person name="Fracassetti M."/>
        </authorList>
    </citation>
    <scope>NUCLEOTIDE SEQUENCE [LARGE SCALE GENOMIC DNA]</scope>
</reference>
<dbReference type="Proteomes" id="UP001497516">
    <property type="component" value="Chromosome 1"/>
</dbReference>